<sequence length="267" mass="30035">MIEGKFIQTNQIQTHYWEMGSGEPLILLHGGGAGADGWGNWEKSLELYAEKGFRTIAIDAVGFGQSDKPSPEEFKYDHDARVDQLLSLISALELEKASVVGNSMGGLTSLGAAIKDPDKIDKIILMGTGKPKKESNGMKALINYKIDYDAMHNIVSHLTNPNFEVDSELVNYRLKLTKQHGALESYGAIMQGILAYEFEQEHLKNIKHKTLLVHGTLDNMVPLQRSYELLDTLPNAWLYVMPHCGHWAMMEYPEEFVRVTSDFLRNH</sequence>
<evidence type="ECO:0000259" key="1">
    <source>
        <dbReference type="Pfam" id="PF00561"/>
    </source>
</evidence>
<dbReference type="Pfam" id="PF00561">
    <property type="entry name" value="Abhydrolase_1"/>
    <property type="match status" value="2"/>
</dbReference>
<reference evidence="2 3" key="1">
    <citation type="submission" date="2024-11" db="EMBL/GenBank/DDBJ databases">
        <authorList>
            <person name="Lucas J.A."/>
        </authorList>
    </citation>
    <scope>NUCLEOTIDE SEQUENCE [LARGE SCALE GENOMIC DNA]</scope>
    <source>
        <strain evidence="2 3">Z 5.4</strain>
    </source>
</reference>
<accession>A0ABW8RB29</accession>
<dbReference type="InterPro" id="IPR000639">
    <property type="entry name" value="Epox_hydrolase-like"/>
</dbReference>
<dbReference type="GO" id="GO:0016787">
    <property type="term" value="F:hydrolase activity"/>
    <property type="evidence" value="ECO:0007669"/>
    <property type="project" value="UniProtKB-KW"/>
</dbReference>
<feature type="domain" description="AB hydrolase-1" evidence="1">
    <location>
        <begin position="24"/>
        <end position="131"/>
    </location>
</feature>
<name>A0ABW8RB29_9BACI</name>
<comment type="caution">
    <text evidence="2">The sequence shown here is derived from an EMBL/GenBank/DDBJ whole genome shotgun (WGS) entry which is preliminary data.</text>
</comment>
<evidence type="ECO:0000313" key="2">
    <source>
        <dbReference type="EMBL" id="MFK9090473.1"/>
    </source>
</evidence>
<dbReference type="SUPFAM" id="SSF53474">
    <property type="entry name" value="alpha/beta-Hydrolases"/>
    <property type="match status" value="1"/>
</dbReference>
<protein>
    <submittedName>
        <fullName evidence="2">Alpha/beta fold hydrolase</fullName>
    </submittedName>
</protein>
<gene>
    <name evidence="2" type="ORF">ACJEBI_03100</name>
</gene>
<dbReference type="PRINTS" id="PR00111">
    <property type="entry name" value="ABHYDROLASE"/>
</dbReference>
<dbReference type="PANTHER" id="PTHR43798">
    <property type="entry name" value="MONOACYLGLYCEROL LIPASE"/>
    <property type="match status" value="1"/>
</dbReference>
<dbReference type="InterPro" id="IPR050266">
    <property type="entry name" value="AB_hydrolase_sf"/>
</dbReference>
<keyword evidence="2" id="KW-0378">Hydrolase</keyword>
<feature type="domain" description="AB hydrolase-1" evidence="1">
    <location>
        <begin position="201"/>
        <end position="251"/>
    </location>
</feature>
<dbReference type="Proteomes" id="UP001623041">
    <property type="component" value="Unassembled WGS sequence"/>
</dbReference>
<evidence type="ECO:0000313" key="3">
    <source>
        <dbReference type="Proteomes" id="UP001623041"/>
    </source>
</evidence>
<keyword evidence="3" id="KW-1185">Reference proteome</keyword>
<dbReference type="PRINTS" id="PR00412">
    <property type="entry name" value="EPOXHYDRLASE"/>
</dbReference>
<dbReference type="PANTHER" id="PTHR43798:SF5">
    <property type="entry name" value="MONOACYLGLYCEROL LIPASE ABHD6"/>
    <property type="match status" value="1"/>
</dbReference>
<dbReference type="InterPro" id="IPR029058">
    <property type="entry name" value="AB_hydrolase_fold"/>
</dbReference>
<organism evidence="2 3">
    <name type="scientific">Bacillus salipaludis</name>
    <dbReference type="NCBI Taxonomy" id="2547811"/>
    <lineage>
        <taxon>Bacteria</taxon>
        <taxon>Bacillati</taxon>
        <taxon>Bacillota</taxon>
        <taxon>Bacilli</taxon>
        <taxon>Bacillales</taxon>
        <taxon>Bacillaceae</taxon>
        <taxon>Bacillus</taxon>
    </lineage>
</organism>
<proteinExistence type="predicted"/>
<dbReference type="RefSeq" id="WP_406579165.1">
    <property type="nucleotide sequence ID" value="NZ_JBJHQH010000002.1"/>
</dbReference>
<dbReference type="Gene3D" id="3.40.50.1820">
    <property type="entry name" value="alpha/beta hydrolase"/>
    <property type="match status" value="1"/>
</dbReference>
<dbReference type="EMBL" id="JBJHQH010000002">
    <property type="protein sequence ID" value="MFK9090473.1"/>
    <property type="molecule type" value="Genomic_DNA"/>
</dbReference>
<dbReference type="InterPro" id="IPR000073">
    <property type="entry name" value="AB_hydrolase_1"/>
</dbReference>